<dbReference type="InterPro" id="IPR006373">
    <property type="entry name" value="VSA_Rifin"/>
</dbReference>
<dbReference type="NCBIfam" id="TIGR01477">
    <property type="entry name" value="RIFIN"/>
    <property type="match status" value="1"/>
</dbReference>
<gene>
    <name evidence="3" type="ORF">PFBG_02320</name>
</gene>
<keyword evidence="2" id="KW-0732">Signal</keyword>
<evidence type="ECO:0000313" key="3">
    <source>
        <dbReference type="EMBL" id="EUR72745.1"/>
    </source>
</evidence>
<keyword evidence="1" id="KW-0472">Membrane</keyword>
<dbReference type="EMBL" id="KE123610">
    <property type="protein sequence ID" value="EUR72745.1"/>
    <property type="molecule type" value="Genomic_DNA"/>
</dbReference>
<organism evidence="3 4">
    <name type="scientific">Plasmodium falciparum (isolate 7G8)</name>
    <dbReference type="NCBI Taxonomy" id="57266"/>
    <lineage>
        <taxon>Eukaryota</taxon>
        <taxon>Sar</taxon>
        <taxon>Alveolata</taxon>
        <taxon>Apicomplexa</taxon>
        <taxon>Aconoidasida</taxon>
        <taxon>Haemosporida</taxon>
        <taxon>Plasmodiidae</taxon>
        <taxon>Plasmodium</taxon>
        <taxon>Plasmodium (Laverania)</taxon>
    </lineage>
</organism>
<sequence length="374" mass="41661">MKVHYINILLFALPINILVNTHKEPFITHHTPKIPTTRLLCECDLYMPNYENDPQMKKIMENFDRQTSQRFHEYDDRMKTTRQEYKEQCDKEIQKIILKDKLEKELIKKFATLQTDIYSDAIPTCICKTSMADKVEKTCLKCTQNLGGIVAPSSGVLAGIAEGALYAWKPNALQTAIEAALKANTANISAAGIKAGQVTGTNALIKGLNALNIGELGIGSWEPLINPVDYTKVSGIIKIIFDKKTEMCGLNQLDANKIMCNRIGTSLGTTVEYGPRRPPDIIVISEKVNEIVEGTKGAADVAAEAARESATNAIKVQETRLLEAGFNSSISSINASIIAIVVIILIMVIIYFILRYRRKKKLKKKLQYIKLLEE</sequence>
<feature type="signal peptide" evidence="2">
    <location>
        <begin position="1"/>
        <end position="23"/>
    </location>
</feature>
<keyword evidence="1" id="KW-1133">Transmembrane helix</keyword>
<protein>
    <recommendedName>
        <fullName evidence="5">Rifin</fullName>
    </recommendedName>
</protein>
<name>W7F2X0_PLAF8</name>
<reference evidence="3 4" key="2">
    <citation type="submission" date="2013-02" db="EMBL/GenBank/DDBJ databases">
        <title>The Genome Sequence of Plasmodium falciparum 7G8.</title>
        <authorList>
            <consortium name="The Broad Institute Genome Sequencing Platform"/>
            <consortium name="The Broad Institute Genome Sequencing Center for Infectious Disease"/>
            <person name="Neafsey D."/>
            <person name="Cheeseman I."/>
            <person name="Volkman S."/>
            <person name="Adams J."/>
            <person name="Walker B."/>
            <person name="Young S.K."/>
            <person name="Zeng Q."/>
            <person name="Gargeya S."/>
            <person name="Fitzgerald M."/>
            <person name="Haas B."/>
            <person name="Abouelleil A."/>
            <person name="Alvarado L."/>
            <person name="Arachchi H.M."/>
            <person name="Berlin A.M."/>
            <person name="Chapman S.B."/>
            <person name="Dewar J."/>
            <person name="Goldberg J."/>
            <person name="Griggs A."/>
            <person name="Gujja S."/>
            <person name="Hansen M."/>
            <person name="Howarth C."/>
            <person name="Imamovic A."/>
            <person name="Larimer J."/>
            <person name="McCowan C."/>
            <person name="Murphy C."/>
            <person name="Neiman D."/>
            <person name="Pearson M."/>
            <person name="Priest M."/>
            <person name="Roberts A."/>
            <person name="Saif S."/>
            <person name="Shea T."/>
            <person name="Sisk P."/>
            <person name="Sykes S."/>
            <person name="Wortman J."/>
            <person name="Nusbaum C."/>
            <person name="Birren B."/>
        </authorList>
    </citation>
    <scope>NUCLEOTIDE SEQUENCE [LARGE SCALE GENOMIC DNA]</scope>
    <source>
        <strain evidence="3 4">7G8</strain>
    </source>
</reference>
<evidence type="ECO:0000313" key="4">
    <source>
        <dbReference type="Proteomes" id="UP000030688"/>
    </source>
</evidence>
<dbReference type="Proteomes" id="UP000030688">
    <property type="component" value="Unassembled WGS sequence"/>
</dbReference>
<evidence type="ECO:0000256" key="1">
    <source>
        <dbReference type="SAM" id="Phobius"/>
    </source>
</evidence>
<feature type="chain" id="PRO_5004891928" description="Rifin" evidence="2">
    <location>
        <begin position="24"/>
        <end position="374"/>
    </location>
</feature>
<evidence type="ECO:0000256" key="2">
    <source>
        <dbReference type="SAM" id="SignalP"/>
    </source>
</evidence>
<evidence type="ECO:0008006" key="5">
    <source>
        <dbReference type="Google" id="ProtNLM"/>
    </source>
</evidence>
<keyword evidence="1" id="KW-0812">Transmembrane</keyword>
<dbReference type="OrthoDB" id="378855at2759"/>
<feature type="transmembrane region" description="Helical" evidence="1">
    <location>
        <begin position="333"/>
        <end position="354"/>
    </location>
</feature>
<dbReference type="VEuPathDB" id="PlasmoDB:Pf7G8_080037600"/>
<proteinExistence type="predicted"/>
<dbReference type="AlphaFoldDB" id="W7F2X0"/>
<accession>W7F2X0</accession>
<dbReference type="Pfam" id="PF02009">
    <property type="entry name" value="RIFIN"/>
    <property type="match status" value="1"/>
</dbReference>
<reference evidence="4" key="1">
    <citation type="submission" date="2007-11" db="EMBL/GenBank/DDBJ databases">
        <authorList>
            <consortium name="The Broad Institute Genome Sequencing Platform"/>
            <person name="Volkman S.K."/>
            <person name="Daily J.P."/>
            <person name="Sarr O."/>
            <person name="Ndiaye D."/>
            <person name="Ndir O."/>
            <person name="Mboup S."/>
            <person name="Lukens A."/>
            <person name="Stange-Thomann N."/>
            <person name="Mauceli E."/>
            <person name="Gnerre S."/>
            <person name="Jaffe D."/>
            <person name="Zainoun J."/>
            <person name="Wiegand R.C."/>
            <person name="Birren B."/>
            <person name="Galagan J."/>
            <person name="Lander E."/>
            <person name="Wirth D.F."/>
        </authorList>
    </citation>
    <scope>NUCLEOTIDE SEQUENCE [LARGE SCALE GENOMIC DNA]</scope>
    <source>
        <strain evidence="4">7G8</strain>
    </source>
</reference>